<sequence length="105" mass="12164">MIWSQDTLQCECNDDLSKTQLFAHRHDKNDSTKHYLTTLSTTQRHHHHTTYTTPTVHYKLTESITNVNDTHASTTDYQFTLPTTQHHHDITPTMSTIGDDLSELQ</sequence>
<name>A0A4Z2DVR5_SCHJA</name>
<dbReference type="EMBL" id="SKCS01000022">
    <property type="protein sequence ID" value="TNN20616.1"/>
    <property type="molecule type" value="Genomic_DNA"/>
</dbReference>
<evidence type="ECO:0000313" key="2">
    <source>
        <dbReference type="Proteomes" id="UP000311919"/>
    </source>
</evidence>
<organism evidence="1 2">
    <name type="scientific">Schistosoma japonicum</name>
    <name type="common">Blood fluke</name>
    <dbReference type="NCBI Taxonomy" id="6182"/>
    <lineage>
        <taxon>Eukaryota</taxon>
        <taxon>Metazoa</taxon>
        <taxon>Spiralia</taxon>
        <taxon>Lophotrochozoa</taxon>
        <taxon>Platyhelminthes</taxon>
        <taxon>Trematoda</taxon>
        <taxon>Digenea</taxon>
        <taxon>Strigeidida</taxon>
        <taxon>Schistosomatoidea</taxon>
        <taxon>Schistosomatidae</taxon>
        <taxon>Schistosoma</taxon>
    </lineage>
</organism>
<gene>
    <name evidence="1" type="ORF">EWB00_003658</name>
</gene>
<comment type="caution">
    <text evidence="1">The sequence shown here is derived from an EMBL/GenBank/DDBJ whole genome shotgun (WGS) entry which is preliminary data.</text>
</comment>
<reference evidence="1 2" key="1">
    <citation type="submission" date="2019-03" db="EMBL/GenBank/DDBJ databases">
        <title>An improved genome assembly of the fluke Schistosoma japonicum.</title>
        <authorList>
            <person name="Hu W."/>
            <person name="Luo F."/>
            <person name="Yin M."/>
            <person name="Mo X."/>
            <person name="Sun C."/>
            <person name="Wu Q."/>
            <person name="Zhu B."/>
            <person name="Xiang M."/>
            <person name="Wang J."/>
            <person name="Wang Y."/>
            <person name="Zhang T."/>
            <person name="Xu B."/>
            <person name="Zheng H."/>
            <person name="Feng Z."/>
        </authorList>
    </citation>
    <scope>NUCLEOTIDE SEQUENCE [LARGE SCALE GENOMIC DNA]</scope>
    <source>
        <strain evidence="1">HuSjv2</strain>
        <tissue evidence="1">Worms</tissue>
    </source>
</reference>
<protein>
    <submittedName>
        <fullName evidence="1">Uncharacterized protein</fullName>
    </submittedName>
</protein>
<proteinExistence type="predicted"/>
<evidence type="ECO:0000313" key="1">
    <source>
        <dbReference type="EMBL" id="TNN20616.1"/>
    </source>
</evidence>
<dbReference type="Proteomes" id="UP000311919">
    <property type="component" value="Unassembled WGS sequence"/>
</dbReference>
<keyword evidence="2" id="KW-1185">Reference proteome</keyword>
<accession>A0A4Z2DVR5</accession>
<dbReference type="AlphaFoldDB" id="A0A4Z2DVR5"/>